<accession>A0ABS5EY64</accession>
<dbReference type="CDD" id="cd07012">
    <property type="entry name" value="PBP2_Bug_TTT"/>
    <property type="match status" value="1"/>
</dbReference>
<sequence length="323" mass="34453">MLSRRHILAGAAVLAAPSFARAQAGWPGERPIDMIVPYPPGGGVDTMARLVMPHVMKHLGRNARSVVSNRGGAGGQVGFEYGFNAAPDGYTLCAVTLPAISTFPLERSVRYRPLDFSFLANVVDDPNTIYVAANSPLRTLADLVAAAKARPGELSYGTTGIGSDDHILMLNFEAIAGIPEMTHVPFAGAAPLMTQILGGHLPLGVANMAEIYAGLREGQLRSLGQAAEQRWQATPDVPTFREQGFDLVGGSARGIVGPPGLPEPIRTALERAFTAALADPEFLREAERVGLPLRPAVGTAYRAMAASTDEQVKALWQRRPWNR</sequence>
<comment type="caution">
    <text evidence="3">The sequence shown here is derived from an EMBL/GenBank/DDBJ whole genome shotgun (WGS) entry which is preliminary data.</text>
</comment>
<organism evidence="3 4">
    <name type="scientific">Plastoroseomonas hellenica</name>
    <dbReference type="NCBI Taxonomy" id="2687306"/>
    <lineage>
        <taxon>Bacteria</taxon>
        <taxon>Pseudomonadati</taxon>
        <taxon>Pseudomonadota</taxon>
        <taxon>Alphaproteobacteria</taxon>
        <taxon>Acetobacterales</taxon>
        <taxon>Acetobacteraceae</taxon>
        <taxon>Plastoroseomonas</taxon>
    </lineage>
</organism>
<dbReference type="Proteomes" id="UP001196870">
    <property type="component" value="Unassembled WGS sequence"/>
</dbReference>
<evidence type="ECO:0000313" key="4">
    <source>
        <dbReference type="Proteomes" id="UP001196870"/>
    </source>
</evidence>
<dbReference type="RefSeq" id="WP_211852911.1">
    <property type="nucleotide sequence ID" value="NZ_JAAGBB010000013.1"/>
</dbReference>
<evidence type="ECO:0000256" key="1">
    <source>
        <dbReference type="ARBA" id="ARBA00006987"/>
    </source>
</evidence>
<comment type="similarity">
    <text evidence="1">Belongs to the UPF0065 (bug) family.</text>
</comment>
<keyword evidence="4" id="KW-1185">Reference proteome</keyword>
<keyword evidence="2" id="KW-0732">Signal</keyword>
<gene>
    <name evidence="3" type="ORF">GXW71_12845</name>
</gene>
<feature type="signal peptide" evidence="2">
    <location>
        <begin position="1"/>
        <end position="22"/>
    </location>
</feature>
<dbReference type="PANTHER" id="PTHR42928">
    <property type="entry name" value="TRICARBOXYLATE-BINDING PROTEIN"/>
    <property type="match status" value="1"/>
</dbReference>
<dbReference type="Gene3D" id="3.40.190.150">
    <property type="entry name" value="Bordetella uptake gene, domain 1"/>
    <property type="match status" value="1"/>
</dbReference>
<dbReference type="InterPro" id="IPR042100">
    <property type="entry name" value="Bug_dom1"/>
</dbReference>
<evidence type="ECO:0000313" key="3">
    <source>
        <dbReference type="EMBL" id="MBR0665245.1"/>
    </source>
</evidence>
<proteinExistence type="inferred from homology"/>
<dbReference type="PANTHER" id="PTHR42928:SF5">
    <property type="entry name" value="BLR1237 PROTEIN"/>
    <property type="match status" value="1"/>
</dbReference>
<dbReference type="SUPFAM" id="SSF53850">
    <property type="entry name" value="Periplasmic binding protein-like II"/>
    <property type="match status" value="1"/>
</dbReference>
<evidence type="ECO:0000256" key="2">
    <source>
        <dbReference type="SAM" id="SignalP"/>
    </source>
</evidence>
<protein>
    <submittedName>
        <fullName evidence="3">Tripartite tricarboxylate transporter substrate binding protein</fullName>
    </submittedName>
</protein>
<reference evidence="4" key="1">
    <citation type="journal article" date="2021" name="Syst. Appl. Microbiol.">
        <title>Roseomonas hellenica sp. nov., isolated from roots of wild-growing Alkanna tinctoria.</title>
        <authorList>
            <person name="Rat A."/>
            <person name="Naranjo H.D."/>
            <person name="Lebbe L."/>
            <person name="Cnockaert M."/>
            <person name="Krigas N."/>
            <person name="Grigoriadou K."/>
            <person name="Maloupa E."/>
            <person name="Willems A."/>
        </authorList>
    </citation>
    <scope>NUCLEOTIDE SEQUENCE [LARGE SCALE GENOMIC DNA]</scope>
    <source>
        <strain evidence="4">LMG 31523</strain>
    </source>
</reference>
<dbReference type="Gene3D" id="3.40.190.10">
    <property type="entry name" value="Periplasmic binding protein-like II"/>
    <property type="match status" value="1"/>
</dbReference>
<name>A0ABS5EY64_9PROT</name>
<dbReference type="Pfam" id="PF03401">
    <property type="entry name" value="TctC"/>
    <property type="match status" value="1"/>
</dbReference>
<dbReference type="EMBL" id="JAAGBB010000013">
    <property type="protein sequence ID" value="MBR0665245.1"/>
    <property type="molecule type" value="Genomic_DNA"/>
</dbReference>
<dbReference type="InterPro" id="IPR005064">
    <property type="entry name" value="BUG"/>
</dbReference>
<dbReference type="PIRSF" id="PIRSF017082">
    <property type="entry name" value="YflP"/>
    <property type="match status" value="1"/>
</dbReference>
<feature type="chain" id="PRO_5047212340" evidence="2">
    <location>
        <begin position="23"/>
        <end position="323"/>
    </location>
</feature>